<dbReference type="EMBL" id="JACXZS010000003">
    <property type="protein sequence ID" value="MBD3941277.1"/>
    <property type="molecule type" value="Genomic_DNA"/>
</dbReference>
<reference evidence="7 8" key="1">
    <citation type="submission" date="2020-09" db="EMBL/GenBank/DDBJ databases">
        <title>Isolation and identification of active actinomycetes.</title>
        <authorList>
            <person name="Li X."/>
        </authorList>
    </citation>
    <scope>NUCLEOTIDE SEQUENCE [LARGE SCALE GENOMIC DNA]</scope>
    <source>
        <strain evidence="7 8">NEAU-LLC</strain>
    </source>
</reference>
<feature type="domain" description="Glycoside hydrolase family 5" evidence="6">
    <location>
        <begin position="49"/>
        <end position="369"/>
    </location>
</feature>
<dbReference type="InterPro" id="IPR017853">
    <property type="entry name" value="GH"/>
</dbReference>
<keyword evidence="8" id="KW-1185">Reference proteome</keyword>
<evidence type="ECO:0000256" key="3">
    <source>
        <dbReference type="RuleBase" id="RU361153"/>
    </source>
</evidence>
<evidence type="ECO:0000256" key="2">
    <source>
        <dbReference type="ARBA" id="ARBA00023295"/>
    </source>
</evidence>
<evidence type="ECO:0000256" key="5">
    <source>
        <dbReference type="SAM" id="SignalP"/>
    </source>
</evidence>
<comment type="similarity">
    <text evidence="3">Belongs to the glycosyl hydrolase 5 (cellulase A) family.</text>
</comment>
<feature type="signal peptide" evidence="5">
    <location>
        <begin position="1"/>
        <end position="23"/>
    </location>
</feature>
<evidence type="ECO:0000259" key="6">
    <source>
        <dbReference type="Pfam" id="PF00150"/>
    </source>
</evidence>
<keyword evidence="2 3" id="KW-0326">Glycosidase</keyword>
<proteinExistence type="inferred from homology"/>
<evidence type="ECO:0000256" key="1">
    <source>
        <dbReference type="ARBA" id="ARBA00022801"/>
    </source>
</evidence>
<dbReference type="Proteomes" id="UP000598426">
    <property type="component" value="Unassembled WGS sequence"/>
</dbReference>
<feature type="region of interest" description="Disordered" evidence="4">
    <location>
        <begin position="415"/>
        <end position="437"/>
    </location>
</feature>
<protein>
    <submittedName>
        <fullName evidence="7">Cellulase family glycosylhydrolase</fullName>
    </submittedName>
</protein>
<accession>A0ABR8NKS9</accession>
<dbReference type="InterPro" id="IPR052066">
    <property type="entry name" value="Glycosphingolipid_Hydrolases"/>
</dbReference>
<evidence type="ECO:0000313" key="8">
    <source>
        <dbReference type="Proteomes" id="UP000598426"/>
    </source>
</evidence>
<dbReference type="SUPFAM" id="SSF51445">
    <property type="entry name" value="(Trans)glycosidases"/>
    <property type="match status" value="1"/>
</dbReference>
<dbReference type="RefSeq" id="WP_191170906.1">
    <property type="nucleotide sequence ID" value="NZ_JACXZS010000003.1"/>
</dbReference>
<keyword evidence="1 3" id="KW-0378">Hydrolase</keyword>
<comment type="caution">
    <text evidence="7">The sequence shown here is derived from an EMBL/GenBank/DDBJ whole genome shotgun (WGS) entry which is preliminary data.</text>
</comment>
<organism evidence="7 8">
    <name type="scientific">Microbacterium helvum</name>
    <dbReference type="NCBI Taxonomy" id="2773713"/>
    <lineage>
        <taxon>Bacteria</taxon>
        <taxon>Bacillati</taxon>
        <taxon>Actinomycetota</taxon>
        <taxon>Actinomycetes</taxon>
        <taxon>Micrococcales</taxon>
        <taxon>Microbacteriaceae</taxon>
        <taxon>Microbacterium</taxon>
    </lineage>
</organism>
<dbReference type="PANTHER" id="PTHR31308:SF3">
    <property type="entry name" value="ENDOGLYCOCERAMIDASE"/>
    <property type="match status" value="1"/>
</dbReference>
<sequence length="478" mass="51027">MLGPRAILAITLGAMVVVGGAAAALRTPGPASASSFVEDDDGRAIVANGFNTASSSKSAPDGMPEFTEDDLVAEYADTGTDFVRFLISWRKVEPEPGEYDQGYLDDVAERVGWYADRGYHVMLDMHQDLWSGAITPDGDTGNGAPAWATDMDGLPVADHDMWELYYLEPGVIRAFDNFWNTTGEHPELAEHYANAWRAVADRFADEPAVVAYDLMNEPYGGTVQGPAFEAGPLTSLYQRTADAIREVDSDTWVCVEPQALGFNWGLPSGLGAIADAREGEPRIAFCPHLYPLPMDLGDGFSGASRDLVKGTVSAWASNTLRTAEALGGVPVILGEFGLDTTLPGALDYVDLVYRTADAAGMGVVYWSRDPGSWGPYETDGTPRNLIGTIERPYPRVVAGPVSSWTVRDGELVLHFDGDSDGSGSDGSHPTSEAYLPADRFPQGGVVDGGEVVEWDAATRVLSFTIDPGAETVTITPAS</sequence>
<name>A0ABR8NKS9_9MICO</name>
<gene>
    <name evidence="7" type="ORF">IF188_06140</name>
</gene>
<keyword evidence="5" id="KW-0732">Signal</keyword>
<evidence type="ECO:0000313" key="7">
    <source>
        <dbReference type="EMBL" id="MBD3941277.1"/>
    </source>
</evidence>
<dbReference type="Gene3D" id="2.60.40.1180">
    <property type="entry name" value="Golgi alpha-mannosidase II"/>
    <property type="match status" value="1"/>
</dbReference>
<dbReference type="Gene3D" id="3.20.20.80">
    <property type="entry name" value="Glycosidases"/>
    <property type="match status" value="1"/>
</dbReference>
<dbReference type="InterPro" id="IPR013780">
    <property type="entry name" value="Glyco_hydro_b"/>
</dbReference>
<dbReference type="PROSITE" id="PS00659">
    <property type="entry name" value="GLYCOSYL_HYDROL_F5"/>
    <property type="match status" value="1"/>
</dbReference>
<dbReference type="Pfam" id="PF00150">
    <property type="entry name" value="Cellulase"/>
    <property type="match status" value="1"/>
</dbReference>
<dbReference type="InterPro" id="IPR018087">
    <property type="entry name" value="Glyco_hydro_5_CS"/>
</dbReference>
<evidence type="ECO:0000256" key="4">
    <source>
        <dbReference type="SAM" id="MobiDB-lite"/>
    </source>
</evidence>
<dbReference type="InterPro" id="IPR001547">
    <property type="entry name" value="Glyco_hydro_5"/>
</dbReference>
<dbReference type="PANTHER" id="PTHR31308">
    <property type="match status" value="1"/>
</dbReference>
<feature type="chain" id="PRO_5046895928" evidence="5">
    <location>
        <begin position="24"/>
        <end position="478"/>
    </location>
</feature>